<evidence type="ECO:0000313" key="2">
    <source>
        <dbReference type="Proteomes" id="UP000002258"/>
    </source>
</evidence>
<dbReference type="GeneID" id="4851888"/>
<dbReference type="AlphaFoldDB" id="A3GHY9"/>
<dbReference type="InterPro" id="IPR018854">
    <property type="entry name" value="Psome_chaperone_3/4"/>
</dbReference>
<dbReference type="OrthoDB" id="3980246at2759"/>
<dbReference type="STRING" id="322104.A3GHY9"/>
<accession>A3GHY9</accession>
<dbReference type="EMBL" id="AAVQ01000002">
    <property type="protein sequence ID" value="EAZ63138.2"/>
    <property type="molecule type" value="Genomic_DNA"/>
</dbReference>
<dbReference type="Pfam" id="PF10448">
    <property type="entry name" value="POC3_POC4"/>
    <property type="match status" value="1"/>
</dbReference>
<dbReference type="OMA" id="FEKLMFI"/>
<dbReference type="InterPro" id="IPR053720">
    <property type="entry name" value="Psm_Assembly_Chaperone"/>
</dbReference>
<organism evidence="1 2">
    <name type="scientific">Scheffersomyces stipitis (strain ATCC 58785 / CBS 6054 / NBRC 10063 / NRRL Y-11545)</name>
    <name type="common">Yeast</name>
    <name type="synonym">Pichia stipitis</name>
    <dbReference type="NCBI Taxonomy" id="322104"/>
    <lineage>
        <taxon>Eukaryota</taxon>
        <taxon>Fungi</taxon>
        <taxon>Dikarya</taxon>
        <taxon>Ascomycota</taxon>
        <taxon>Saccharomycotina</taxon>
        <taxon>Pichiomycetes</taxon>
        <taxon>Debaryomycetaceae</taxon>
        <taxon>Scheffersomyces</taxon>
    </lineage>
</organism>
<dbReference type="RefSeq" id="XP_001387161.2">
    <property type="nucleotide sequence ID" value="XM_001387124.1"/>
</dbReference>
<dbReference type="HOGENOM" id="CLU_1610525_0_0_1"/>
<gene>
    <name evidence="1" type="ORF">PICST_29156</name>
</gene>
<dbReference type="KEGG" id="pic:PICST_29156"/>
<keyword evidence="2" id="KW-1185">Reference proteome</keyword>
<dbReference type="Proteomes" id="UP000002258">
    <property type="component" value="Chromosome 1"/>
</dbReference>
<dbReference type="Gene3D" id="3.30.230.90">
    <property type="match status" value="1"/>
</dbReference>
<dbReference type="eggNOG" id="ENOG502SCWT">
    <property type="taxonomic scope" value="Eukaryota"/>
</dbReference>
<proteinExistence type="predicted"/>
<reference evidence="1 2" key="1">
    <citation type="journal article" date="2007" name="Nat. Biotechnol.">
        <title>Genome sequence of the lignocellulose-bioconverting and xylose-fermenting yeast Pichia stipitis.</title>
        <authorList>
            <person name="Jeffries T.W."/>
            <person name="Grigoriev I.V."/>
            <person name="Grimwood J."/>
            <person name="Laplaza J.M."/>
            <person name="Aerts A."/>
            <person name="Salamov A."/>
            <person name="Schmutz J."/>
            <person name="Lindquist E."/>
            <person name="Dehal P."/>
            <person name="Shapiro H."/>
            <person name="Jin Y.S."/>
            <person name="Passoth V."/>
            <person name="Richardson P.M."/>
        </authorList>
    </citation>
    <scope>NUCLEOTIDE SEQUENCE [LARGE SCALE GENOMIC DNA]</scope>
    <source>
        <strain evidence="2">ATCC 58785 / CBS 6054 / NBRC 10063 / NRRL Y-11545</strain>
    </source>
</reference>
<name>A3GHY9_PICST</name>
<evidence type="ECO:0000313" key="1">
    <source>
        <dbReference type="EMBL" id="EAZ63138.2"/>
    </source>
</evidence>
<sequence>MTEIQKDSTGLSSAFSAYYKDDRSTEIFFHKIEYADRMVLNIQFNGVMDTTFEIPISSRATINYSAALSNSDSDLGVEPVLLVGNHANMKISIVAAQIGKLILASANPKSAILSIGSKWFGKGDETEDSDFEKLMFILENTKKLL</sequence>
<dbReference type="InParanoid" id="A3GHY9"/>
<comment type="caution">
    <text evidence="1">The sequence shown here is derived from an EMBL/GenBank/DDBJ whole genome shotgun (WGS) entry which is preliminary data.</text>
</comment>
<dbReference type="FunCoup" id="A3GHY9">
    <property type="interactions" value="33"/>
</dbReference>
<protein>
    <submittedName>
        <fullName evidence="1">Uncharacterized protein</fullName>
    </submittedName>
</protein>